<dbReference type="PANTHER" id="PTHR34477">
    <property type="entry name" value="UPF0213 PROTEIN YHBQ"/>
    <property type="match status" value="1"/>
</dbReference>
<dbReference type="AlphaFoldDB" id="A0A4R0N0L0"/>
<dbReference type="SUPFAM" id="SSF82771">
    <property type="entry name" value="GIY-YIG endonuclease"/>
    <property type="match status" value="1"/>
</dbReference>
<comment type="caution">
    <text evidence="3">The sequence shown here is derived from an EMBL/GenBank/DDBJ whole genome shotgun (WGS) entry which is preliminary data.</text>
</comment>
<comment type="similarity">
    <text evidence="1">Belongs to the UPF0213 family.</text>
</comment>
<dbReference type="SMART" id="SM00465">
    <property type="entry name" value="GIYc"/>
    <property type="match status" value="1"/>
</dbReference>
<name>A0A4R0N0L0_9SPHI</name>
<reference evidence="3 4" key="1">
    <citation type="submission" date="2019-02" db="EMBL/GenBank/DDBJ databases">
        <title>Pedobacter sp. RP-1-13 sp. nov., isolated from Arctic soil.</title>
        <authorList>
            <person name="Dahal R.H."/>
        </authorList>
    </citation>
    <scope>NUCLEOTIDE SEQUENCE [LARGE SCALE GENOMIC DNA]</scope>
    <source>
        <strain evidence="3 4">RP-1-13</strain>
    </source>
</reference>
<dbReference type="InterPro" id="IPR035901">
    <property type="entry name" value="GIY-YIG_endonuc_sf"/>
</dbReference>
<protein>
    <submittedName>
        <fullName evidence="3">GIY-YIG nuclease family protein</fullName>
    </submittedName>
</protein>
<dbReference type="Pfam" id="PF01541">
    <property type="entry name" value="GIY-YIG"/>
    <property type="match status" value="1"/>
</dbReference>
<dbReference type="InterPro" id="IPR000305">
    <property type="entry name" value="GIY-YIG_endonuc"/>
</dbReference>
<evidence type="ECO:0000313" key="4">
    <source>
        <dbReference type="Proteomes" id="UP000292884"/>
    </source>
</evidence>
<gene>
    <name evidence="3" type="ORF">EZ428_00300</name>
</gene>
<dbReference type="Proteomes" id="UP000292884">
    <property type="component" value="Unassembled WGS sequence"/>
</dbReference>
<dbReference type="OrthoDB" id="1495241at2"/>
<dbReference type="PROSITE" id="PS50164">
    <property type="entry name" value="GIY_YIG"/>
    <property type="match status" value="1"/>
</dbReference>
<dbReference type="RefSeq" id="WP_131551118.1">
    <property type="nucleotide sequence ID" value="NZ_SJSK01000001.1"/>
</dbReference>
<keyword evidence="4" id="KW-1185">Reference proteome</keyword>
<feature type="domain" description="GIY-YIG" evidence="2">
    <location>
        <begin position="3"/>
        <end position="81"/>
    </location>
</feature>
<organism evidence="3 4">
    <name type="scientific">Pedobacter frigiditerrae</name>
    <dbReference type="NCBI Taxonomy" id="2530452"/>
    <lineage>
        <taxon>Bacteria</taxon>
        <taxon>Pseudomonadati</taxon>
        <taxon>Bacteroidota</taxon>
        <taxon>Sphingobacteriia</taxon>
        <taxon>Sphingobacteriales</taxon>
        <taxon>Sphingobacteriaceae</taxon>
        <taxon>Pedobacter</taxon>
    </lineage>
</organism>
<dbReference type="CDD" id="cd10448">
    <property type="entry name" value="GIY-YIG_unchar_3"/>
    <property type="match status" value="1"/>
</dbReference>
<evidence type="ECO:0000313" key="3">
    <source>
        <dbReference type="EMBL" id="TCC93249.1"/>
    </source>
</evidence>
<evidence type="ECO:0000259" key="2">
    <source>
        <dbReference type="PROSITE" id="PS50164"/>
    </source>
</evidence>
<proteinExistence type="inferred from homology"/>
<dbReference type="Gene3D" id="3.40.1440.10">
    <property type="entry name" value="GIY-YIG endonuclease"/>
    <property type="match status" value="1"/>
</dbReference>
<dbReference type="PANTHER" id="PTHR34477:SF5">
    <property type="entry name" value="BSL5627 PROTEIN"/>
    <property type="match status" value="1"/>
</dbReference>
<evidence type="ECO:0000256" key="1">
    <source>
        <dbReference type="ARBA" id="ARBA00007435"/>
    </source>
</evidence>
<sequence>MERGGCVYILTNFSHTVLYIGVTSDLYARIIEHKEKFYPNSFTAKFNCNKLVYYEQFSTIEEAIGKEKQLKNWKRAWKINLINAENSNWEDLFLNL</sequence>
<accession>A0A4R0N0L0</accession>
<dbReference type="InterPro" id="IPR050190">
    <property type="entry name" value="UPF0213_domain"/>
</dbReference>
<dbReference type="EMBL" id="SJSK01000001">
    <property type="protein sequence ID" value="TCC93249.1"/>
    <property type="molecule type" value="Genomic_DNA"/>
</dbReference>